<dbReference type="InterPro" id="IPR012910">
    <property type="entry name" value="Plug_dom"/>
</dbReference>
<protein>
    <submittedName>
        <fullName evidence="12">TonB-linked outer membrane protein, SusC/RagA family</fullName>
    </submittedName>
</protein>
<evidence type="ECO:0000256" key="4">
    <source>
        <dbReference type="ARBA" id="ARBA00022692"/>
    </source>
</evidence>
<evidence type="ECO:0000256" key="9">
    <source>
        <dbReference type="RuleBase" id="RU003357"/>
    </source>
</evidence>
<dbReference type="NCBIfam" id="TIGR04057">
    <property type="entry name" value="SusC_RagA_signa"/>
    <property type="match status" value="1"/>
</dbReference>
<organism evidence="12 13">
    <name type="scientific">Flagellimonas flava</name>
    <dbReference type="NCBI Taxonomy" id="570519"/>
    <lineage>
        <taxon>Bacteria</taxon>
        <taxon>Pseudomonadati</taxon>
        <taxon>Bacteroidota</taxon>
        <taxon>Flavobacteriia</taxon>
        <taxon>Flavobacteriales</taxon>
        <taxon>Flavobacteriaceae</taxon>
        <taxon>Flagellimonas</taxon>
    </lineage>
</organism>
<evidence type="ECO:0000259" key="11">
    <source>
        <dbReference type="Pfam" id="PF07715"/>
    </source>
</evidence>
<keyword evidence="7 8" id="KW-0998">Cell outer membrane</keyword>
<dbReference type="Gene3D" id="2.170.130.10">
    <property type="entry name" value="TonB-dependent receptor, plug domain"/>
    <property type="match status" value="1"/>
</dbReference>
<evidence type="ECO:0000256" key="7">
    <source>
        <dbReference type="ARBA" id="ARBA00023237"/>
    </source>
</evidence>
<keyword evidence="6 8" id="KW-0472">Membrane</keyword>
<dbReference type="OrthoDB" id="9768177at2"/>
<keyword evidence="5 9" id="KW-0798">TonB box</keyword>
<dbReference type="RefSeq" id="WP_084732515.1">
    <property type="nucleotide sequence ID" value="NZ_FQWL01000001.1"/>
</dbReference>
<dbReference type="Pfam" id="PF00593">
    <property type="entry name" value="TonB_dep_Rec_b-barrel"/>
    <property type="match status" value="1"/>
</dbReference>
<dbReference type="Pfam" id="PF07715">
    <property type="entry name" value="Plug"/>
    <property type="match status" value="1"/>
</dbReference>
<dbReference type="InterPro" id="IPR008969">
    <property type="entry name" value="CarboxyPept-like_regulatory"/>
</dbReference>
<gene>
    <name evidence="12" type="ORF">SAMN04488116_0627</name>
</gene>
<evidence type="ECO:0000256" key="8">
    <source>
        <dbReference type="PROSITE-ProRule" id="PRU01360"/>
    </source>
</evidence>
<evidence type="ECO:0000256" key="2">
    <source>
        <dbReference type="ARBA" id="ARBA00022448"/>
    </source>
</evidence>
<keyword evidence="13" id="KW-1185">Reference proteome</keyword>
<evidence type="ECO:0000256" key="3">
    <source>
        <dbReference type="ARBA" id="ARBA00022452"/>
    </source>
</evidence>
<dbReference type="InterPro" id="IPR037066">
    <property type="entry name" value="Plug_dom_sf"/>
</dbReference>
<accession>A0A1M5ICX0</accession>
<dbReference type="FunFam" id="2.60.40.1120:FF:000003">
    <property type="entry name" value="Outer membrane protein Omp121"/>
    <property type="match status" value="1"/>
</dbReference>
<keyword evidence="4 8" id="KW-0812">Transmembrane</keyword>
<dbReference type="InterPro" id="IPR000531">
    <property type="entry name" value="Beta-barrel_TonB"/>
</dbReference>
<dbReference type="Gene3D" id="2.60.40.1120">
    <property type="entry name" value="Carboxypeptidase-like, regulatory domain"/>
    <property type="match status" value="1"/>
</dbReference>
<comment type="subcellular location">
    <subcellularLocation>
        <location evidence="1 8">Cell outer membrane</location>
        <topology evidence="1 8">Multi-pass membrane protein</topology>
    </subcellularLocation>
</comment>
<evidence type="ECO:0000313" key="12">
    <source>
        <dbReference type="EMBL" id="SHG26204.1"/>
    </source>
</evidence>
<dbReference type="InterPro" id="IPR023997">
    <property type="entry name" value="TonB-dep_OMP_SusC/RagA_CS"/>
</dbReference>
<dbReference type="PROSITE" id="PS52016">
    <property type="entry name" value="TONB_DEPENDENT_REC_3"/>
    <property type="match status" value="1"/>
</dbReference>
<dbReference type="SUPFAM" id="SSF49464">
    <property type="entry name" value="Carboxypeptidase regulatory domain-like"/>
    <property type="match status" value="1"/>
</dbReference>
<name>A0A1M5ICX0_9FLAO</name>
<proteinExistence type="inferred from homology"/>
<dbReference type="InterPro" id="IPR023996">
    <property type="entry name" value="TonB-dep_OMP_SusC/RagA"/>
</dbReference>
<comment type="similarity">
    <text evidence="8 9">Belongs to the TonB-dependent receptor family.</text>
</comment>
<dbReference type="SUPFAM" id="SSF56935">
    <property type="entry name" value="Porins"/>
    <property type="match status" value="1"/>
</dbReference>
<dbReference type="Proteomes" id="UP000184532">
    <property type="component" value="Unassembled WGS sequence"/>
</dbReference>
<keyword evidence="2 8" id="KW-0813">Transport</keyword>
<dbReference type="GO" id="GO:0009279">
    <property type="term" value="C:cell outer membrane"/>
    <property type="evidence" value="ECO:0007669"/>
    <property type="project" value="UniProtKB-SubCell"/>
</dbReference>
<feature type="domain" description="TonB-dependent receptor plug" evidence="11">
    <location>
        <begin position="231"/>
        <end position="340"/>
    </location>
</feature>
<evidence type="ECO:0000256" key="1">
    <source>
        <dbReference type="ARBA" id="ARBA00004571"/>
    </source>
</evidence>
<reference evidence="13" key="1">
    <citation type="submission" date="2016-11" db="EMBL/GenBank/DDBJ databases">
        <authorList>
            <person name="Varghese N."/>
            <person name="Submissions S."/>
        </authorList>
    </citation>
    <scope>NUCLEOTIDE SEQUENCE [LARGE SCALE GENOMIC DNA]</scope>
    <source>
        <strain evidence="13">DSM 22638</strain>
    </source>
</reference>
<sequence>MKKLLTPKRSLFPVFKYDLKMKLSTLFLLAALFSMQANDAYGQRAKITLELNNVSVGQLIDEIESKTEFEFVYKIKDVDIDRIVSIKVDRERITNVLNQVFLNTETTFNLNDRRIYLVKRAEPEHLAPPEESNVPDKIQFSVNGSVTDENGQPLPGASIVEQGTANGVSSDFDGNYSIAVSSENAILEVSYLGYSTQEIAVSGQSTVNIQLLPDAGKLEEVVIIGYGATTKEKFNGAVSKIDNEKLNNFSSANFEQALSGNVSGIQVLGNGKNPGENSVIQIRGLNTLTAGTNPLIVIDGNPLSEGSSFSSINTQDIESVNILKDAASAAIYGSRASNGVILITTKKGRQGSLKVTYDTYYGFQNRIDNFELVDAYDAALFDSDSRNFGYVSGGPGRSINDDNATRDANGGGKRSRIPGYLQGYLDGQAGLTNTNWTEAVFRTAAQQNHYLNLSGGTEKTDYSISFGYLNQENIIMDSDYKRYTANMQLNSQINKRIRFGITSNVSLVNSNPTGEAGWSNYGLGERAQPDPSFSIILMQPYYPIRNADGTFAIANQLQDNNDNWDGPISENTVAQTALTDFFERRLRVFGNAYVEVEPWNGLKFKTSLGGDFNTIFTEFFAPSNIGNYRTPVANNLTQAFENNARRENFITENLLTYNKTLDKHTFDALLGFSYQEESFFNTRLQGNNFADDNLRNIAGATNPSSIVNRSKWALESYFTRLQYDYDGRYSLSGSFRRDGSSRFGANTKYGNFASVSAGWTLSNESFFPEDGLLSFSKLRASWGQTGNNQIGDFGSIALIDPDNYVVDGQLIPGSYTETSPNPDLSWETNTALNVGVDLGILDNKLLFTAEYYKSKTSDLLLEVPVPQQSGFSQSLQNIGELENKGFEFEIRGNGFEIGELQLGFNANITTNQNEILALGEGQEQIIQNNGGMNFLTKVGGSIAEFYAYDIQGVFRSQAELDAATVTPLAGTEVGDYVVRDANGDGQITPDDRVTLGDYNPDFTYGFGFNLNYKGFDFSAQFTGIEGRKVSDRMVYFAESGEGFFVPTKHYFDNYYSDRNPNGIFRRPDFSSFSSAGRLTRASSLSVYDADYFRLRSLQVGYNFQESVTDYLGIDFLRIYLTGNNIFNITNFRGYNPDALDTRPDPSGTRGNRRQTLTRGWIQSASPLTRFMALGLNVKF</sequence>
<dbReference type="InterPro" id="IPR036942">
    <property type="entry name" value="Beta-barrel_TonB_sf"/>
</dbReference>
<evidence type="ECO:0000259" key="10">
    <source>
        <dbReference type="Pfam" id="PF00593"/>
    </source>
</evidence>
<dbReference type="Pfam" id="PF13715">
    <property type="entry name" value="CarbopepD_reg_2"/>
    <property type="match status" value="1"/>
</dbReference>
<dbReference type="InterPro" id="IPR039426">
    <property type="entry name" value="TonB-dep_rcpt-like"/>
</dbReference>
<evidence type="ECO:0000256" key="5">
    <source>
        <dbReference type="ARBA" id="ARBA00023077"/>
    </source>
</evidence>
<dbReference type="AlphaFoldDB" id="A0A1M5ICX0"/>
<dbReference type="NCBIfam" id="TIGR04056">
    <property type="entry name" value="OMP_RagA_SusC"/>
    <property type="match status" value="1"/>
</dbReference>
<feature type="domain" description="TonB-dependent receptor-like beta-barrel" evidence="10">
    <location>
        <begin position="556"/>
        <end position="988"/>
    </location>
</feature>
<evidence type="ECO:0000256" key="6">
    <source>
        <dbReference type="ARBA" id="ARBA00023136"/>
    </source>
</evidence>
<dbReference type="EMBL" id="FQWL01000001">
    <property type="protein sequence ID" value="SHG26204.1"/>
    <property type="molecule type" value="Genomic_DNA"/>
</dbReference>
<evidence type="ECO:0000313" key="13">
    <source>
        <dbReference type="Proteomes" id="UP000184532"/>
    </source>
</evidence>
<dbReference type="Gene3D" id="2.40.170.20">
    <property type="entry name" value="TonB-dependent receptor, beta-barrel domain"/>
    <property type="match status" value="1"/>
</dbReference>
<keyword evidence="3 8" id="KW-1134">Transmembrane beta strand</keyword>
<dbReference type="STRING" id="570519.SAMN04488116_0627"/>